<evidence type="ECO:0000256" key="3">
    <source>
        <dbReference type="ARBA" id="ARBA00022475"/>
    </source>
</evidence>
<dbReference type="AlphaFoldDB" id="A0A222ZEG5"/>
<dbReference type="RefSeq" id="WP_171966393.1">
    <property type="nucleotide sequence ID" value="NZ_CABMLV010000002.1"/>
</dbReference>
<keyword evidence="3" id="KW-1003">Cell membrane</keyword>
<dbReference type="InterPro" id="IPR018227">
    <property type="entry name" value="Amino_acid_transport_2"/>
</dbReference>
<evidence type="ECO:0000256" key="5">
    <source>
        <dbReference type="ARBA" id="ARBA00022692"/>
    </source>
</evidence>
<dbReference type="GO" id="GO:0005886">
    <property type="term" value="C:plasma membrane"/>
    <property type="evidence" value="ECO:0007669"/>
    <property type="project" value="UniProtKB-SubCell"/>
</dbReference>
<dbReference type="EMBL" id="KY978630">
    <property type="protein sequence ID" value="ASR82262.1"/>
    <property type="molecule type" value="Genomic_DNA"/>
</dbReference>
<keyword evidence="7 8" id="KW-0472">Membrane</keyword>
<feature type="transmembrane region" description="Helical" evidence="8">
    <location>
        <begin position="339"/>
        <end position="355"/>
    </location>
</feature>
<feature type="transmembrane region" description="Helical" evidence="8">
    <location>
        <begin position="136"/>
        <end position="154"/>
    </location>
</feature>
<feature type="transmembrane region" description="Helical" evidence="8">
    <location>
        <begin position="250"/>
        <end position="270"/>
    </location>
</feature>
<proteinExistence type="predicted"/>
<organism evidence="9">
    <name type="scientific">Cronobacter sakazakii</name>
    <name type="common">Enterobacter sakazakii</name>
    <dbReference type="NCBI Taxonomy" id="28141"/>
    <lineage>
        <taxon>Bacteria</taxon>
        <taxon>Pseudomonadati</taxon>
        <taxon>Pseudomonadota</taxon>
        <taxon>Gammaproteobacteria</taxon>
        <taxon>Enterobacterales</taxon>
        <taxon>Enterobacteriaceae</taxon>
        <taxon>Cronobacter</taxon>
    </lineage>
</organism>
<feature type="transmembrane region" description="Helical" evidence="8">
    <location>
        <begin position="297"/>
        <end position="319"/>
    </location>
</feature>
<comment type="subcellular location">
    <subcellularLocation>
        <location evidence="1">Cell inner membrane</location>
        <topology evidence="1">Multi-pass membrane protein</topology>
    </subcellularLocation>
</comment>
<feature type="transmembrane region" description="Helical" evidence="8">
    <location>
        <begin position="166"/>
        <end position="189"/>
    </location>
</feature>
<dbReference type="PANTHER" id="PTHR35334">
    <property type="entry name" value="SERINE TRANSPORTER"/>
    <property type="match status" value="1"/>
</dbReference>
<evidence type="ECO:0000256" key="7">
    <source>
        <dbReference type="ARBA" id="ARBA00023136"/>
    </source>
</evidence>
<evidence type="ECO:0000256" key="2">
    <source>
        <dbReference type="ARBA" id="ARBA00022448"/>
    </source>
</evidence>
<geneLocation type="plasmid" evidence="9">
    <name>p505108-T6SS</name>
</geneLocation>
<dbReference type="PANTHER" id="PTHR35334:SF3">
    <property type="entry name" value="INNER MEMBRANE TRANSPORT PROTEIN YQEG"/>
    <property type="match status" value="1"/>
</dbReference>
<evidence type="ECO:0000256" key="8">
    <source>
        <dbReference type="SAM" id="Phobius"/>
    </source>
</evidence>
<feature type="transmembrane region" description="Helical" evidence="8">
    <location>
        <begin position="23"/>
        <end position="44"/>
    </location>
</feature>
<reference evidence="9" key="1">
    <citation type="journal article" date="2018" name="Virulence">
        <title>Co-occurrence of 3 different resistance plasmids in a multi-drug resistant Cronobacter sakazakii isolate causing neonatal infections.</title>
        <authorList>
            <person name="Shi L."/>
            <person name="Liang Q."/>
            <person name="Zhan Z."/>
            <person name="Feng J."/>
            <person name="Zhao Y."/>
            <person name="Chen Y."/>
            <person name="Huang M."/>
            <person name="Tong Y."/>
            <person name="Wu W."/>
            <person name="Chen W."/>
            <person name="Li X."/>
            <person name="Yin Z."/>
            <person name="Wang J."/>
            <person name="Zhou D."/>
        </authorList>
    </citation>
    <scope>NUCLEOTIDE SEQUENCE</scope>
    <source>
        <strain evidence="9">505108</strain>
        <plasmid evidence="9">p505108-T6SS</plasmid>
    </source>
</reference>
<protein>
    <submittedName>
        <fullName evidence="9">Uncharacterized protein</fullName>
    </submittedName>
</protein>
<name>A0A222ZEG5_CROSK</name>
<feature type="transmembrane region" description="Helical" evidence="8">
    <location>
        <begin position="209"/>
        <end position="230"/>
    </location>
</feature>
<keyword evidence="9" id="KW-0614">Plasmid</keyword>
<feature type="transmembrane region" description="Helical" evidence="8">
    <location>
        <begin position="102"/>
        <end position="124"/>
    </location>
</feature>
<sequence length="418" mass="44812">MTISTTTDSSLPARTGWTFRDTLWMLGVYGATVGAGTLFLPVEIGTRGPLVFLLLLVLGIPLSLVPHVLICRVFMRDNQPDDGTLPLFGAFFGAKGRTAIRVFFCVAHFPVTLVYAISLVNALSDYLVNRLHFAPVNRALLAFIVVAALFLALSKGRDKVVSMMGALALPFALSLLLIAVIQIPAWSLANFSMPLIPAGEPAGEAFKNIWLTLPLISFALCSAPLIAPLASYYRESGHGGEMKSVRVVRVAYALIIFSIVFFVLSCLLANPPATFARAKAENLNMLSVMQSQGGLDLLFMIAPFIAIVGMTKSFLGVCLPVAETITALVAGHAGMKKQAKTLAFLAMFIATFGVVDLNPDVITLIETVCGPLTAIFLFLIPTYLIYTRDALRSLRGPTAVMVATGGLLTVSALLYSTF</sequence>
<evidence type="ECO:0000313" key="9">
    <source>
        <dbReference type="EMBL" id="ASR82262.1"/>
    </source>
</evidence>
<accession>A0A222ZEG5</accession>
<feature type="transmembrane region" description="Helical" evidence="8">
    <location>
        <begin position="361"/>
        <end position="386"/>
    </location>
</feature>
<evidence type="ECO:0000256" key="1">
    <source>
        <dbReference type="ARBA" id="ARBA00004429"/>
    </source>
</evidence>
<keyword evidence="4" id="KW-0997">Cell inner membrane</keyword>
<keyword evidence="5 8" id="KW-0812">Transmembrane</keyword>
<feature type="transmembrane region" description="Helical" evidence="8">
    <location>
        <begin position="398"/>
        <end position="416"/>
    </location>
</feature>
<reference evidence="9" key="2">
    <citation type="submission" date="2019-05" db="EMBL/GenBank/DDBJ databases">
        <authorList>
            <person name="Shi L."/>
            <person name="Feng J."/>
            <person name="Zhang D."/>
            <person name="Zhou D."/>
        </authorList>
    </citation>
    <scope>NUCLEOTIDE SEQUENCE</scope>
    <source>
        <strain evidence="9">505108</strain>
        <plasmid evidence="9">p505108-T6SS</plasmid>
    </source>
</reference>
<keyword evidence="2" id="KW-0813">Transport</keyword>
<evidence type="ECO:0000256" key="4">
    <source>
        <dbReference type="ARBA" id="ARBA00022519"/>
    </source>
</evidence>
<dbReference type="GO" id="GO:0003333">
    <property type="term" value="P:amino acid transmembrane transport"/>
    <property type="evidence" value="ECO:0007669"/>
    <property type="project" value="InterPro"/>
</dbReference>
<keyword evidence="6 8" id="KW-1133">Transmembrane helix</keyword>
<feature type="transmembrane region" description="Helical" evidence="8">
    <location>
        <begin position="50"/>
        <end position="70"/>
    </location>
</feature>
<evidence type="ECO:0000256" key="6">
    <source>
        <dbReference type="ARBA" id="ARBA00022989"/>
    </source>
</evidence>